<keyword evidence="7 10" id="KW-0175">Coiled coil</keyword>
<evidence type="ECO:0000313" key="11">
    <source>
        <dbReference type="EMBL" id="KAK1351277.1"/>
    </source>
</evidence>
<accession>A0AAD8GM84</accession>
<comment type="subcellular location">
    <subcellularLocation>
        <location evidence="1">Cell membrane</location>
        <topology evidence="1">Single-pass membrane protein</topology>
    </subcellularLocation>
    <subcellularLocation>
        <location evidence="2">Endoplasmic reticulum membrane</location>
        <topology evidence="2">Single-pass membrane protein</topology>
    </subcellularLocation>
</comment>
<dbReference type="PANTHER" id="PTHR32219:SF3">
    <property type="entry name" value="CALPONIN-LIKE DOMAIN PROTEIN"/>
    <property type="match status" value="1"/>
</dbReference>
<dbReference type="GO" id="GO:0005789">
    <property type="term" value="C:endoplasmic reticulum membrane"/>
    <property type="evidence" value="ECO:0007669"/>
    <property type="project" value="UniProtKB-SubCell"/>
</dbReference>
<evidence type="ECO:0000256" key="2">
    <source>
        <dbReference type="ARBA" id="ARBA00004389"/>
    </source>
</evidence>
<evidence type="ECO:0000256" key="9">
    <source>
        <dbReference type="ARBA" id="ARBA00038080"/>
    </source>
</evidence>
<reference evidence="11" key="2">
    <citation type="submission" date="2023-05" db="EMBL/GenBank/DDBJ databases">
        <authorList>
            <person name="Schelkunov M.I."/>
        </authorList>
    </citation>
    <scope>NUCLEOTIDE SEQUENCE</scope>
    <source>
        <strain evidence="11">Hsosn_3</strain>
        <tissue evidence="11">Leaf</tissue>
    </source>
</reference>
<evidence type="ECO:0000256" key="6">
    <source>
        <dbReference type="ARBA" id="ARBA00022989"/>
    </source>
</evidence>
<organism evidence="11 12">
    <name type="scientific">Heracleum sosnowskyi</name>
    <dbReference type="NCBI Taxonomy" id="360622"/>
    <lineage>
        <taxon>Eukaryota</taxon>
        <taxon>Viridiplantae</taxon>
        <taxon>Streptophyta</taxon>
        <taxon>Embryophyta</taxon>
        <taxon>Tracheophyta</taxon>
        <taxon>Spermatophyta</taxon>
        <taxon>Magnoliopsida</taxon>
        <taxon>eudicotyledons</taxon>
        <taxon>Gunneridae</taxon>
        <taxon>Pentapetalae</taxon>
        <taxon>asterids</taxon>
        <taxon>campanulids</taxon>
        <taxon>Apiales</taxon>
        <taxon>Apiaceae</taxon>
        <taxon>Apioideae</taxon>
        <taxon>apioid superclade</taxon>
        <taxon>Tordylieae</taxon>
        <taxon>Tordyliinae</taxon>
        <taxon>Heracleum</taxon>
    </lineage>
</organism>
<proteinExistence type="inferred from homology"/>
<dbReference type="GO" id="GO:0005886">
    <property type="term" value="C:plasma membrane"/>
    <property type="evidence" value="ECO:0007669"/>
    <property type="project" value="UniProtKB-SubCell"/>
</dbReference>
<evidence type="ECO:0000256" key="4">
    <source>
        <dbReference type="ARBA" id="ARBA00022692"/>
    </source>
</evidence>
<gene>
    <name evidence="11" type="ORF">POM88_054496</name>
</gene>
<keyword evidence="5" id="KW-0256">Endoplasmic reticulum</keyword>
<keyword evidence="12" id="KW-1185">Reference proteome</keyword>
<sequence length="141" mass="16528">MLDAKSISKGLISNHLGMNLKLQNQMRAARRLVKLKRQEIDSVQDKINRVKNSVSVMDITNRIAHMEHMIEHETHPLKEEMQLLCELITHRDAAKDIEEGTKKLRELQARFRAANDIRQDAYKNLLGLKRQLHEKVLQRYP</sequence>
<dbReference type="AlphaFoldDB" id="A0AAD8GM84"/>
<comment type="caution">
    <text evidence="11">The sequence shown here is derived from an EMBL/GenBank/DDBJ whole genome shotgun (WGS) entry which is preliminary data.</text>
</comment>
<comment type="similarity">
    <text evidence="9">Belongs to the plant Proton pump-interactor protein family.</text>
</comment>
<protein>
    <submittedName>
        <fullName evidence="11">Uncharacterized protein</fullName>
    </submittedName>
</protein>
<keyword evidence="8" id="KW-0472">Membrane</keyword>
<evidence type="ECO:0000313" key="12">
    <source>
        <dbReference type="Proteomes" id="UP001237642"/>
    </source>
</evidence>
<dbReference type="PANTHER" id="PTHR32219">
    <property type="entry name" value="RNA-BINDING PROTEIN YLMH-RELATED"/>
    <property type="match status" value="1"/>
</dbReference>
<keyword evidence="4" id="KW-0812">Transmembrane</keyword>
<keyword evidence="6" id="KW-1133">Transmembrane helix</keyword>
<evidence type="ECO:0000256" key="8">
    <source>
        <dbReference type="ARBA" id="ARBA00023136"/>
    </source>
</evidence>
<evidence type="ECO:0000256" key="1">
    <source>
        <dbReference type="ARBA" id="ARBA00004162"/>
    </source>
</evidence>
<evidence type="ECO:0000256" key="3">
    <source>
        <dbReference type="ARBA" id="ARBA00022475"/>
    </source>
</evidence>
<evidence type="ECO:0000256" key="7">
    <source>
        <dbReference type="ARBA" id="ARBA00023054"/>
    </source>
</evidence>
<keyword evidence="3" id="KW-1003">Cell membrane</keyword>
<dbReference type="Proteomes" id="UP001237642">
    <property type="component" value="Unassembled WGS sequence"/>
</dbReference>
<dbReference type="InterPro" id="IPR055282">
    <property type="entry name" value="PPI1-4"/>
</dbReference>
<dbReference type="EMBL" id="JAUIZM010000050">
    <property type="protein sequence ID" value="KAK1351277.1"/>
    <property type="molecule type" value="Genomic_DNA"/>
</dbReference>
<evidence type="ECO:0000256" key="10">
    <source>
        <dbReference type="SAM" id="Coils"/>
    </source>
</evidence>
<reference evidence="11" key="1">
    <citation type="submission" date="2023-02" db="EMBL/GenBank/DDBJ databases">
        <title>Genome of toxic invasive species Heracleum sosnowskyi carries increased number of genes despite the absence of recent whole-genome duplications.</title>
        <authorList>
            <person name="Schelkunov M."/>
            <person name="Shtratnikova V."/>
            <person name="Makarenko M."/>
            <person name="Klepikova A."/>
            <person name="Omelchenko D."/>
            <person name="Novikova G."/>
            <person name="Obukhova E."/>
            <person name="Bogdanov V."/>
            <person name="Penin A."/>
            <person name="Logacheva M."/>
        </authorList>
    </citation>
    <scope>NUCLEOTIDE SEQUENCE</scope>
    <source>
        <strain evidence="11">Hsosn_3</strain>
        <tissue evidence="11">Leaf</tissue>
    </source>
</reference>
<feature type="coiled-coil region" evidence="10">
    <location>
        <begin position="19"/>
        <end position="53"/>
    </location>
</feature>
<feature type="coiled-coil region" evidence="10">
    <location>
        <begin position="90"/>
        <end position="117"/>
    </location>
</feature>
<name>A0AAD8GM84_9APIA</name>
<evidence type="ECO:0000256" key="5">
    <source>
        <dbReference type="ARBA" id="ARBA00022824"/>
    </source>
</evidence>